<keyword evidence="5" id="KW-1185">Reference proteome</keyword>
<dbReference type="EMBL" id="CM031815">
    <property type="protein sequence ID" value="KAG6646732.1"/>
    <property type="molecule type" value="Genomic_DNA"/>
</dbReference>
<evidence type="ECO:0000256" key="1">
    <source>
        <dbReference type="SAM" id="Phobius"/>
    </source>
</evidence>
<feature type="domain" description="DUF7731" evidence="3">
    <location>
        <begin position="34"/>
        <end position="132"/>
    </location>
</feature>
<keyword evidence="1" id="KW-0812">Transmembrane</keyword>
<feature type="signal peptide" evidence="2">
    <location>
        <begin position="1"/>
        <end position="29"/>
    </location>
</feature>
<sequence>MAFSVFPKQKCFILSLICIAIFCCSSGYAQDNPGQEVANALLCFNNKLIYIGCNEAYRLNPSGNIDVPPVAADLFCNGPCLAETQEVLNCIDKLFSNFMFHNKATIPSVRYALDAGCSYTSQRGNFNVGQYIEGVTSNAHRLPNSISFHTFMLIIVCCFSISYDSLKYHWRK</sequence>
<dbReference type="OrthoDB" id="1843925at2759"/>
<evidence type="ECO:0000313" key="5">
    <source>
        <dbReference type="Proteomes" id="UP000811609"/>
    </source>
</evidence>
<accession>A0A8T1Q128</accession>
<dbReference type="InterPro" id="IPR056633">
    <property type="entry name" value="DUF7731"/>
</dbReference>
<feature type="chain" id="PRO_5035747653" description="DUF7731 domain-containing protein" evidence="2">
    <location>
        <begin position="30"/>
        <end position="172"/>
    </location>
</feature>
<dbReference type="Pfam" id="PF24865">
    <property type="entry name" value="DUF7731"/>
    <property type="match status" value="1"/>
</dbReference>
<comment type="caution">
    <text evidence="4">The sequence shown here is derived from an EMBL/GenBank/DDBJ whole genome shotgun (WGS) entry which is preliminary data.</text>
</comment>
<feature type="transmembrane region" description="Helical" evidence="1">
    <location>
        <begin position="146"/>
        <end position="166"/>
    </location>
</feature>
<dbReference type="Proteomes" id="UP000811609">
    <property type="component" value="Chromosome 7"/>
</dbReference>
<proteinExistence type="predicted"/>
<gene>
    <name evidence="4" type="ORF">CIPAW_07G028300</name>
</gene>
<keyword evidence="2" id="KW-0732">Signal</keyword>
<dbReference type="PANTHER" id="PTHR34366">
    <property type="entry name" value="OS07G0289901 PROTEIN-RELATED"/>
    <property type="match status" value="1"/>
</dbReference>
<name>A0A8T1Q128_CARIL</name>
<dbReference type="PANTHER" id="PTHR34366:SF8">
    <property type="entry name" value="TRANSMEMBRANE PROTEIN"/>
    <property type="match status" value="1"/>
</dbReference>
<organism evidence="4 5">
    <name type="scientific">Carya illinoinensis</name>
    <name type="common">Pecan</name>
    <dbReference type="NCBI Taxonomy" id="32201"/>
    <lineage>
        <taxon>Eukaryota</taxon>
        <taxon>Viridiplantae</taxon>
        <taxon>Streptophyta</taxon>
        <taxon>Embryophyta</taxon>
        <taxon>Tracheophyta</taxon>
        <taxon>Spermatophyta</taxon>
        <taxon>Magnoliopsida</taxon>
        <taxon>eudicotyledons</taxon>
        <taxon>Gunneridae</taxon>
        <taxon>Pentapetalae</taxon>
        <taxon>rosids</taxon>
        <taxon>fabids</taxon>
        <taxon>Fagales</taxon>
        <taxon>Juglandaceae</taxon>
        <taxon>Carya</taxon>
    </lineage>
</organism>
<keyword evidence="1" id="KW-1133">Transmembrane helix</keyword>
<protein>
    <recommendedName>
        <fullName evidence="3">DUF7731 domain-containing protein</fullName>
    </recommendedName>
</protein>
<evidence type="ECO:0000256" key="2">
    <source>
        <dbReference type="SAM" id="SignalP"/>
    </source>
</evidence>
<keyword evidence="1" id="KW-0472">Membrane</keyword>
<evidence type="ECO:0000313" key="4">
    <source>
        <dbReference type="EMBL" id="KAG6646732.1"/>
    </source>
</evidence>
<evidence type="ECO:0000259" key="3">
    <source>
        <dbReference type="Pfam" id="PF24865"/>
    </source>
</evidence>
<reference evidence="4" key="1">
    <citation type="submission" date="2020-12" db="EMBL/GenBank/DDBJ databases">
        <title>WGS assembly of Carya illinoinensis cv. Pawnee.</title>
        <authorList>
            <person name="Platts A."/>
            <person name="Shu S."/>
            <person name="Wright S."/>
            <person name="Barry K."/>
            <person name="Edger P."/>
            <person name="Pires J.C."/>
            <person name="Schmutz J."/>
        </authorList>
    </citation>
    <scope>NUCLEOTIDE SEQUENCE</scope>
    <source>
        <tissue evidence="4">Leaf</tissue>
    </source>
</reference>
<dbReference type="AlphaFoldDB" id="A0A8T1Q128"/>